<dbReference type="InterPro" id="IPR013785">
    <property type="entry name" value="Aldolase_TIM"/>
</dbReference>
<dbReference type="GO" id="GO:0000162">
    <property type="term" value="P:L-tryptophan biosynthetic process"/>
    <property type="evidence" value="ECO:0007669"/>
    <property type="project" value="UniProtKB-UniRule"/>
</dbReference>
<evidence type="ECO:0000256" key="9">
    <source>
        <dbReference type="HAMAP-Rule" id="MF_00135"/>
    </source>
</evidence>
<dbReference type="Gene3D" id="3.20.20.70">
    <property type="entry name" value="Aldolase class I"/>
    <property type="match status" value="1"/>
</dbReference>
<dbReference type="OrthoDB" id="9796196at2"/>
<dbReference type="HAMAP" id="MF_00135">
    <property type="entry name" value="PRAI"/>
    <property type="match status" value="1"/>
</dbReference>
<dbReference type="RefSeq" id="WP_129968819.1">
    <property type="nucleotide sequence ID" value="NZ_JACCEW010000002.1"/>
</dbReference>
<dbReference type="EC" id="5.3.1.24" evidence="3 9"/>
<protein>
    <recommendedName>
        <fullName evidence="4 9">N-(5'-phosphoribosyl)anthranilate isomerase</fullName>
        <shortName evidence="9">PRAI</shortName>
        <ecNumber evidence="3 9">5.3.1.24</ecNumber>
    </recommendedName>
</protein>
<keyword evidence="8 9" id="KW-0413">Isomerase</keyword>
<evidence type="ECO:0000256" key="6">
    <source>
        <dbReference type="ARBA" id="ARBA00022822"/>
    </source>
</evidence>
<evidence type="ECO:0000259" key="10">
    <source>
        <dbReference type="Pfam" id="PF00697"/>
    </source>
</evidence>
<proteinExistence type="inferred from homology"/>
<evidence type="ECO:0000256" key="4">
    <source>
        <dbReference type="ARBA" id="ARBA00022272"/>
    </source>
</evidence>
<comment type="catalytic activity">
    <reaction evidence="1 9">
        <text>N-(5-phospho-beta-D-ribosyl)anthranilate = 1-(2-carboxyphenylamino)-1-deoxy-D-ribulose 5-phosphate</text>
        <dbReference type="Rhea" id="RHEA:21540"/>
        <dbReference type="ChEBI" id="CHEBI:18277"/>
        <dbReference type="ChEBI" id="CHEBI:58613"/>
        <dbReference type="EC" id="5.3.1.24"/>
    </reaction>
</comment>
<evidence type="ECO:0000256" key="7">
    <source>
        <dbReference type="ARBA" id="ARBA00023141"/>
    </source>
</evidence>
<feature type="domain" description="N-(5'phosphoribosyl) anthranilate isomerase (PRAI)" evidence="10">
    <location>
        <begin position="11"/>
        <end position="214"/>
    </location>
</feature>
<evidence type="ECO:0000256" key="1">
    <source>
        <dbReference type="ARBA" id="ARBA00001164"/>
    </source>
</evidence>
<reference evidence="11 12" key="1">
    <citation type="submission" date="2020-07" db="EMBL/GenBank/DDBJ databases">
        <title>Taxonomic revisions and descriptions of new bacterial species based on genomic comparisons in the high-G+C-content subgroup of the family Alcaligenaceae.</title>
        <authorList>
            <person name="Szabo A."/>
            <person name="Felfoldi T."/>
        </authorList>
    </citation>
    <scope>NUCLEOTIDE SEQUENCE [LARGE SCALE GENOMIC DNA]</scope>
    <source>
        <strain evidence="11 12">DSM 25264</strain>
    </source>
</reference>
<comment type="similarity">
    <text evidence="9">Belongs to the TrpF family.</text>
</comment>
<evidence type="ECO:0000256" key="2">
    <source>
        <dbReference type="ARBA" id="ARBA00004664"/>
    </source>
</evidence>
<dbReference type="NCBIfam" id="NF002298">
    <property type="entry name" value="PRK01222.1-4"/>
    <property type="match status" value="1"/>
</dbReference>
<dbReference type="InterPro" id="IPR011060">
    <property type="entry name" value="RibuloseP-bd_barrel"/>
</dbReference>
<keyword evidence="7 9" id="KW-0057">Aromatic amino acid biosynthesis</keyword>
<evidence type="ECO:0000313" key="11">
    <source>
        <dbReference type="EMBL" id="NYT36892.1"/>
    </source>
</evidence>
<dbReference type="Proteomes" id="UP000580517">
    <property type="component" value="Unassembled WGS sequence"/>
</dbReference>
<sequence length="230" mass="24723">MVQTNLWRTRVKVCGLTRPQDIDAAVRAGADAVGFVFYPASQRMLDVASARTLRQRVPAFVTVAALFVNAEPGDIRAVLDQVRPDVLQFHGDEQPRDCEQFDHPYIRAFRVGAPGMDTPEGLLAECHRYDLACGWLFDSYSAGYGGSGLAFDVDLLGGVQRTANGRPIILSGGLRPQTVGASIRAVRPYAVDVSSGVEDSPGIKSADRIAAFLEAVGKADEQASKGDNNN</sequence>
<dbReference type="InterPro" id="IPR001240">
    <property type="entry name" value="PRAI_dom"/>
</dbReference>
<dbReference type="CDD" id="cd00405">
    <property type="entry name" value="PRAI"/>
    <property type="match status" value="1"/>
</dbReference>
<comment type="pathway">
    <text evidence="2 9">Amino-acid biosynthesis; L-tryptophan biosynthesis; L-tryptophan from chorismate: step 3/5.</text>
</comment>
<evidence type="ECO:0000256" key="5">
    <source>
        <dbReference type="ARBA" id="ARBA00022605"/>
    </source>
</evidence>
<accession>A0A853FB89</accession>
<dbReference type="PANTHER" id="PTHR42894">
    <property type="entry name" value="N-(5'-PHOSPHORIBOSYL)ANTHRANILATE ISOMERASE"/>
    <property type="match status" value="1"/>
</dbReference>
<keyword evidence="6 9" id="KW-0822">Tryptophan biosynthesis</keyword>
<keyword evidence="5 9" id="KW-0028">Amino-acid biosynthesis</keyword>
<gene>
    <name evidence="9" type="primary">trpF</name>
    <name evidence="11" type="ORF">H0A68_08405</name>
</gene>
<keyword evidence="12" id="KW-1185">Reference proteome</keyword>
<comment type="caution">
    <text evidence="11">The sequence shown here is derived from an EMBL/GenBank/DDBJ whole genome shotgun (WGS) entry which is preliminary data.</text>
</comment>
<dbReference type="PANTHER" id="PTHR42894:SF1">
    <property type="entry name" value="N-(5'-PHOSPHORIBOSYL)ANTHRANILATE ISOMERASE"/>
    <property type="match status" value="1"/>
</dbReference>
<evidence type="ECO:0000256" key="8">
    <source>
        <dbReference type="ARBA" id="ARBA00023235"/>
    </source>
</evidence>
<evidence type="ECO:0000313" key="12">
    <source>
        <dbReference type="Proteomes" id="UP000580517"/>
    </source>
</evidence>
<dbReference type="SUPFAM" id="SSF51366">
    <property type="entry name" value="Ribulose-phoshate binding barrel"/>
    <property type="match status" value="1"/>
</dbReference>
<evidence type="ECO:0000256" key="3">
    <source>
        <dbReference type="ARBA" id="ARBA00012572"/>
    </source>
</evidence>
<dbReference type="Pfam" id="PF00697">
    <property type="entry name" value="PRAI"/>
    <property type="match status" value="1"/>
</dbReference>
<organism evidence="11 12">
    <name type="scientific">Allopusillimonas soli</name>
    <dbReference type="NCBI Taxonomy" id="659016"/>
    <lineage>
        <taxon>Bacteria</taxon>
        <taxon>Pseudomonadati</taxon>
        <taxon>Pseudomonadota</taxon>
        <taxon>Betaproteobacteria</taxon>
        <taxon>Burkholderiales</taxon>
        <taxon>Alcaligenaceae</taxon>
        <taxon>Allopusillimonas</taxon>
    </lineage>
</organism>
<dbReference type="InterPro" id="IPR044643">
    <property type="entry name" value="TrpF_fam"/>
</dbReference>
<dbReference type="AlphaFoldDB" id="A0A853FB89"/>
<dbReference type="UniPathway" id="UPA00035">
    <property type="reaction ID" value="UER00042"/>
</dbReference>
<dbReference type="GO" id="GO:0004640">
    <property type="term" value="F:phosphoribosylanthranilate isomerase activity"/>
    <property type="evidence" value="ECO:0007669"/>
    <property type="project" value="UniProtKB-UniRule"/>
</dbReference>
<dbReference type="EMBL" id="JACCEW010000002">
    <property type="protein sequence ID" value="NYT36892.1"/>
    <property type="molecule type" value="Genomic_DNA"/>
</dbReference>
<name>A0A853FB89_9BURK</name>